<reference evidence="1 2" key="1">
    <citation type="submission" date="2018-09" db="EMBL/GenBank/DDBJ databases">
        <title>Genome sequencing of Nocardioides immobilis CCTCC AB 2017083 for comparison to Nocardioides silvaticus.</title>
        <authorList>
            <person name="Li C."/>
            <person name="Wang G."/>
        </authorList>
    </citation>
    <scope>NUCLEOTIDE SEQUENCE [LARGE SCALE GENOMIC DNA]</scope>
    <source>
        <strain evidence="1 2">CCTCC AB 2017083</strain>
    </source>
</reference>
<name>A0A417XXC4_9ACTN</name>
<dbReference type="Proteomes" id="UP000283644">
    <property type="component" value="Unassembled WGS sequence"/>
</dbReference>
<evidence type="ECO:0000313" key="2">
    <source>
        <dbReference type="Proteomes" id="UP000283644"/>
    </source>
</evidence>
<organism evidence="1 2">
    <name type="scientific">Nocardioides immobilis</name>
    <dbReference type="NCBI Taxonomy" id="2049295"/>
    <lineage>
        <taxon>Bacteria</taxon>
        <taxon>Bacillati</taxon>
        <taxon>Actinomycetota</taxon>
        <taxon>Actinomycetes</taxon>
        <taxon>Propionibacteriales</taxon>
        <taxon>Nocardioidaceae</taxon>
        <taxon>Nocardioides</taxon>
    </lineage>
</organism>
<evidence type="ECO:0000313" key="1">
    <source>
        <dbReference type="EMBL" id="RHW24900.1"/>
    </source>
</evidence>
<proteinExistence type="predicted"/>
<gene>
    <name evidence="1" type="ORF">D0Z08_22115</name>
</gene>
<sequence length="132" mass="14631">MSRRSGGRSTMSPTPLLHAWFEIMDSTTPERVLDMITDDFRLSILFSTGDKAAEFEGDRAGLEVYLAQREVSVLTHHLLQGAVVGDTELVLGETRRDGAFEASFNASAQLAEDSGLVRRLLICRSPWVRFTA</sequence>
<evidence type="ECO:0008006" key="3">
    <source>
        <dbReference type="Google" id="ProtNLM"/>
    </source>
</evidence>
<dbReference type="AlphaFoldDB" id="A0A417XXC4"/>
<dbReference type="OrthoDB" id="4552175at2"/>
<accession>A0A417XXC4</accession>
<keyword evidence="2" id="KW-1185">Reference proteome</keyword>
<protein>
    <recommendedName>
        <fullName evidence="3">Nuclear transport factor 2 family protein</fullName>
    </recommendedName>
</protein>
<dbReference type="EMBL" id="QXGH01000028">
    <property type="protein sequence ID" value="RHW24900.1"/>
    <property type="molecule type" value="Genomic_DNA"/>
</dbReference>
<comment type="caution">
    <text evidence="1">The sequence shown here is derived from an EMBL/GenBank/DDBJ whole genome shotgun (WGS) entry which is preliminary data.</text>
</comment>